<feature type="region of interest" description="Disordered" evidence="1">
    <location>
        <begin position="1"/>
        <end position="22"/>
    </location>
</feature>
<sequence>MGHPTDPELPTPDSRDSETSVSQLGQLVEDFVQQRSWQRFHNPKNLAMSLAIEAAELMEHFQWLTLEQAAALQDDPQRKANVGEEVADCLAYLLAIANVMQIDLSSTLATKMIANAKKYPVESASDYGSDF</sequence>
<reference evidence="2 3" key="1">
    <citation type="submission" date="2019-02" db="EMBL/GenBank/DDBJ databases">
        <title>Deep-cultivation of Planctomycetes and their phenomic and genomic characterization uncovers novel biology.</title>
        <authorList>
            <person name="Wiegand S."/>
            <person name="Jogler M."/>
            <person name="Boedeker C."/>
            <person name="Pinto D."/>
            <person name="Vollmers J."/>
            <person name="Rivas-Marin E."/>
            <person name="Kohn T."/>
            <person name="Peeters S.H."/>
            <person name="Heuer A."/>
            <person name="Rast P."/>
            <person name="Oberbeckmann S."/>
            <person name="Bunk B."/>
            <person name="Jeske O."/>
            <person name="Meyerdierks A."/>
            <person name="Storesund J.E."/>
            <person name="Kallscheuer N."/>
            <person name="Luecker S."/>
            <person name="Lage O.M."/>
            <person name="Pohl T."/>
            <person name="Merkel B.J."/>
            <person name="Hornburger P."/>
            <person name="Mueller R.-W."/>
            <person name="Bruemmer F."/>
            <person name="Labrenz M."/>
            <person name="Spormann A.M."/>
            <person name="Op den Camp H."/>
            <person name="Overmann J."/>
            <person name="Amann R."/>
            <person name="Jetten M.S.M."/>
            <person name="Mascher T."/>
            <person name="Medema M.H."/>
            <person name="Devos D.P."/>
            <person name="Kaster A.-K."/>
            <person name="Ovreas L."/>
            <person name="Rohde M."/>
            <person name="Galperin M.Y."/>
            <person name="Jogler C."/>
        </authorList>
    </citation>
    <scope>NUCLEOTIDE SEQUENCE [LARGE SCALE GENOMIC DNA]</scope>
    <source>
        <strain evidence="2 3">SV_7m_r</strain>
    </source>
</reference>
<dbReference type="GO" id="GO:0047429">
    <property type="term" value="F:nucleoside triphosphate diphosphatase activity"/>
    <property type="evidence" value="ECO:0007669"/>
    <property type="project" value="InterPro"/>
</dbReference>
<evidence type="ECO:0000313" key="3">
    <source>
        <dbReference type="Proteomes" id="UP000315003"/>
    </source>
</evidence>
<dbReference type="InterPro" id="IPR025984">
    <property type="entry name" value="DCTPP"/>
</dbReference>
<dbReference type="OrthoDB" id="9791898at2"/>
<evidence type="ECO:0000313" key="2">
    <source>
        <dbReference type="EMBL" id="QDT61730.1"/>
    </source>
</evidence>
<evidence type="ECO:0008006" key="4">
    <source>
        <dbReference type="Google" id="ProtNLM"/>
    </source>
</evidence>
<dbReference type="PIRSF" id="PIRSF029826">
    <property type="entry name" value="UCP029826_pph"/>
    <property type="match status" value="1"/>
</dbReference>
<name>A0A517T007_9BACT</name>
<proteinExistence type="predicted"/>
<gene>
    <name evidence="2" type="ORF">SV7mr_42700</name>
</gene>
<protein>
    <recommendedName>
        <fullName evidence="4">MazG nucleotide pyrophosphohydrolase domain protein</fullName>
    </recommendedName>
</protein>
<dbReference type="Pfam" id="PF12643">
    <property type="entry name" value="MazG-like"/>
    <property type="match status" value="1"/>
</dbReference>
<dbReference type="InterPro" id="IPR052555">
    <property type="entry name" value="dCTP_Pyrophosphatase"/>
</dbReference>
<evidence type="ECO:0000256" key="1">
    <source>
        <dbReference type="SAM" id="MobiDB-lite"/>
    </source>
</evidence>
<dbReference type="GO" id="GO:0009143">
    <property type="term" value="P:nucleoside triphosphate catabolic process"/>
    <property type="evidence" value="ECO:0007669"/>
    <property type="project" value="InterPro"/>
</dbReference>
<dbReference type="PANTHER" id="PTHR46523:SF1">
    <property type="entry name" value="DCTP PYROPHOSPHATASE 1"/>
    <property type="match status" value="1"/>
</dbReference>
<dbReference type="AlphaFoldDB" id="A0A517T007"/>
<organism evidence="2 3">
    <name type="scientific">Stieleria bergensis</name>
    <dbReference type="NCBI Taxonomy" id="2528025"/>
    <lineage>
        <taxon>Bacteria</taxon>
        <taxon>Pseudomonadati</taxon>
        <taxon>Planctomycetota</taxon>
        <taxon>Planctomycetia</taxon>
        <taxon>Pirellulales</taxon>
        <taxon>Pirellulaceae</taxon>
        <taxon>Stieleria</taxon>
    </lineage>
</organism>
<keyword evidence="3" id="KW-1185">Reference proteome</keyword>
<dbReference type="PANTHER" id="PTHR46523">
    <property type="entry name" value="DCTP PYROPHOSPHATASE 1"/>
    <property type="match status" value="1"/>
</dbReference>
<dbReference type="RefSeq" id="WP_145276003.1">
    <property type="nucleotide sequence ID" value="NZ_CP036272.1"/>
</dbReference>
<dbReference type="Proteomes" id="UP000315003">
    <property type="component" value="Chromosome"/>
</dbReference>
<dbReference type="CDD" id="cd11537">
    <property type="entry name" value="NTP-PPase_RS21-C6_like"/>
    <property type="match status" value="1"/>
</dbReference>
<dbReference type="EMBL" id="CP036272">
    <property type="protein sequence ID" value="QDT61730.1"/>
    <property type="molecule type" value="Genomic_DNA"/>
</dbReference>
<accession>A0A517T007</accession>
<dbReference type="Gene3D" id="1.10.287.1080">
    <property type="entry name" value="MazG-like"/>
    <property type="match status" value="1"/>
</dbReference>
<dbReference type="SUPFAM" id="SSF101386">
    <property type="entry name" value="all-alpha NTP pyrophosphatases"/>
    <property type="match status" value="1"/>
</dbReference>